<dbReference type="STRING" id="1126212.K2RH58"/>
<name>K2RH58_MACPH</name>
<proteinExistence type="predicted"/>
<protein>
    <submittedName>
        <fullName evidence="1">Uncharacterized protein</fullName>
    </submittedName>
</protein>
<reference evidence="1 2" key="1">
    <citation type="journal article" date="2012" name="BMC Genomics">
        <title>Tools to kill: Genome of one of the most destructive plant pathogenic fungi Macrophomina phaseolina.</title>
        <authorList>
            <person name="Islam M.S."/>
            <person name="Haque M.S."/>
            <person name="Islam M.M."/>
            <person name="Emdad E.M."/>
            <person name="Halim A."/>
            <person name="Hossen Q.M.M."/>
            <person name="Hossain M.Z."/>
            <person name="Ahmed B."/>
            <person name="Rahim S."/>
            <person name="Rahman M.S."/>
            <person name="Alam M.M."/>
            <person name="Hou S."/>
            <person name="Wan X."/>
            <person name="Saito J.A."/>
            <person name="Alam M."/>
        </authorList>
    </citation>
    <scope>NUCLEOTIDE SEQUENCE [LARGE SCALE GENOMIC DNA]</scope>
    <source>
        <strain evidence="1 2">MS6</strain>
    </source>
</reference>
<dbReference type="AlphaFoldDB" id="K2RH58"/>
<dbReference type="OrthoDB" id="5986190at2759"/>
<evidence type="ECO:0000313" key="1">
    <source>
        <dbReference type="EMBL" id="EKG21891.1"/>
    </source>
</evidence>
<dbReference type="EMBL" id="AHHD01000035">
    <property type="protein sequence ID" value="EKG21891.1"/>
    <property type="molecule type" value="Genomic_DNA"/>
</dbReference>
<evidence type="ECO:0000313" key="2">
    <source>
        <dbReference type="Proteomes" id="UP000007129"/>
    </source>
</evidence>
<dbReference type="VEuPathDB" id="FungiDB:MPH_00811"/>
<dbReference type="Proteomes" id="UP000007129">
    <property type="component" value="Unassembled WGS sequence"/>
</dbReference>
<comment type="caution">
    <text evidence="1">The sequence shown here is derived from an EMBL/GenBank/DDBJ whole genome shotgun (WGS) entry which is preliminary data.</text>
</comment>
<dbReference type="InParanoid" id="K2RH58"/>
<gene>
    <name evidence="1" type="ORF">MPH_00811</name>
</gene>
<organism evidence="1 2">
    <name type="scientific">Macrophomina phaseolina (strain MS6)</name>
    <name type="common">Charcoal rot fungus</name>
    <dbReference type="NCBI Taxonomy" id="1126212"/>
    <lineage>
        <taxon>Eukaryota</taxon>
        <taxon>Fungi</taxon>
        <taxon>Dikarya</taxon>
        <taxon>Ascomycota</taxon>
        <taxon>Pezizomycotina</taxon>
        <taxon>Dothideomycetes</taxon>
        <taxon>Dothideomycetes incertae sedis</taxon>
        <taxon>Botryosphaeriales</taxon>
        <taxon>Botryosphaeriaceae</taxon>
        <taxon>Macrophomina</taxon>
    </lineage>
</organism>
<dbReference type="HOGENOM" id="CLU_1686950_0_0_1"/>
<accession>K2RH58</accession>
<sequence>METSLRHNLTKHTEKLHYQIKDRPYLRERSLRLMNLYVLTDGSWWQRCNAAEPIREFVRNLQEQGDVVPHKSPTGIQFISFGNDADNLTYLKYLDIGLGLARDIVDTEPSNRNVWKMLHWRNQQDFDDDLNSVGSSSLDILRETNDFSMSASAERA</sequence>